<accession>A0A0U1KUZ5</accession>
<gene>
    <name evidence="1" type="ORF">SpAn4DRAFT_1927</name>
</gene>
<dbReference type="AlphaFoldDB" id="A0A0U1KUZ5"/>
<dbReference type="Gene3D" id="3.40.630.10">
    <property type="entry name" value="Zn peptidases"/>
    <property type="match status" value="1"/>
</dbReference>
<reference evidence="2" key="1">
    <citation type="submission" date="2015-03" db="EMBL/GenBank/DDBJ databases">
        <authorList>
            <person name="Nijsse Bart"/>
        </authorList>
    </citation>
    <scope>NUCLEOTIDE SEQUENCE [LARGE SCALE GENOMIC DNA]</scope>
</reference>
<evidence type="ECO:0000313" key="2">
    <source>
        <dbReference type="Proteomes" id="UP000049855"/>
    </source>
</evidence>
<organism evidence="1 2">
    <name type="scientific">Sporomusa ovata</name>
    <dbReference type="NCBI Taxonomy" id="2378"/>
    <lineage>
        <taxon>Bacteria</taxon>
        <taxon>Bacillati</taxon>
        <taxon>Bacillota</taxon>
        <taxon>Negativicutes</taxon>
        <taxon>Selenomonadales</taxon>
        <taxon>Sporomusaceae</taxon>
        <taxon>Sporomusa</taxon>
    </lineage>
</organism>
<protein>
    <submittedName>
        <fullName evidence="1">Uncharacterized protein</fullName>
    </submittedName>
</protein>
<sequence length="66" mass="7236">MKNVNTQRLIDQFIELIKISSPSLKEAAFAAHMKKELTALGFTVETDQAGVAVQGNTGRPVWYQGS</sequence>
<evidence type="ECO:0000313" key="1">
    <source>
        <dbReference type="EMBL" id="CQR70949.1"/>
    </source>
</evidence>
<dbReference type="RefSeq" id="WP_021169661.1">
    <property type="nucleotide sequence ID" value="NZ_CTRP01000003.1"/>
</dbReference>
<dbReference type="EMBL" id="CTRP01000003">
    <property type="protein sequence ID" value="CQR70949.1"/>
    <property type="molecule type" value="Genomic_DNA"/>
</dbReference>
<dbReference type="SUPFAM" id="SSF53187">
    <property type="entry name" value="Zn-dependent exopeptidases"/>
    <property type="match status" value="1"/>
</dbReference>
<keyword evidence="2" id="KW-1185">Reference proteome</keyword>
<proteinExistence type="predicted"/>
<dbReference type="Proteomes" id="UP000049855">
    <property type="component" value="Unassembled WGS sequence"/>
</dbReference>
<name>A0A0U1KUZ5_9FIRM</name>